<reference evidence="4 5" key="1">
    <citation type="journal article" date="2015" name="Fungal Genet. Biol.">
        <title>Evolution of novel wood decay mechanisms in Agaricales revealed by the genome sequences of Fistulina hepatica and Cylindrobasidium torrendii.</title>
        <authorList>
            <person name="Floudas D."/>
            <person name="Held B.W."/>
            <person name="Riley R."/>
            <person name="Nagy L.G."/>
            <person name="Koehler G."/>
            <person name="Ransdell A.S."/>
            <person name="Younus H."/>
            <person name="Chow J."/>
            <person name="Chiniquy J."/>
            <person name="Lipzen A."/>
            <person name="Tritt A."/>
            <person name="Sun H."/>
            <person name="Haridas S."/>
            <person name="LaButti K."/>
            <person name="Ohm R.A."/>
            <person name="Kues U."/>
            <person name="Blanchette R.A."/>
            <person name="Grigoriev I.V."/>
            <person name="Minto R.E."/>
            <person name="Hibbett D.S."/>
        </authorList>
    </citation>
    <scope>NUCLEOTIDE SEQUENCE [LARGE SCALE GENOMIC DNA]</scope>
    <source>
        <strain evidence="4 5">FP15055 ss-10</strain>
    </source>
</reference>
<feature type="compositionally biased region" description="Low complexity" evidence="3">
    <location>
        <begin position="758"/>
        <end position="797"/>
    </location>
</feature>
<protein>
    <submittedName>
        <fullName evidence="4">Uncharacterized protein</fullName>
    </submittedName>
</protein>
<feature type="region of interest" description="Disordered" evidence="3">
    <location>
        <begin position="1"/>
        <end position="23"/>
    </location>
</feature>
<gene>
    <name evidence="4" type="ORF">CYLTODRAFT_454256</name>
</gene>
<feature type="region of interest" description="Disordered" evidence="3">
    <location>
        <begin position="40"/>
        <end position="216"/>
    </location>
</feature>
<keyword evidence="2" id="KW-0539">Nucleus</keyword>
<feature type="compositionally biased region" description="Gly residues" evidence="3">
    <location>
        <begin position="1184"/>
        <end position="1196"/>
    </location>
</feature>
<keyword evidence="2" id="KW-0653">Protein transport</keyword>
<feature type="compositionally biased region" description="Pro residues" evidence="3">
    <location>
        <begin position="381"/>
        <end position="392"/>
    </location>
</feature>
<feature type="compositionally biased region" description="Basic and acidic residues" evidence="3">
    <location>
        <begin position="356"/>
        <end position="371"/>
    </location>
</feature>
<name>A0A0D7BDP5_9AGAR</name>
<feature type="compositionally biased region" description="Basic and acidic residues" evidence="3">
    <location>
        <begin position="47"/>
        <end position="72"/>
    </location>
</feature>
<keyword evidence="2" id="KW-0811">Translocation</keyword>
<dbReference type="OrthoDB" id="3230904at2759"/>
<feature type="compositionally biased region" description="Low complexity" evidence="3">
    <location>
        <begin position="1131"/>
        <end position="1148"/>
    </location>
</feature>
<feature type="region of interest" description="Disordered" evidence="3">
    <location>
        <begin position="296"/>
        <end position="399"/>
    </location>
</feature>
<keyword evidence="2" id="KW-0906">Nuclear pore complex</keyword>
<feature type="region of interest" description="Disordered" evidence="3">
    <location>
        <begin position="413"/>
        <end position="457"/>
    </location>
</feature>
<feature type="compositionally biased region" description="Low complexity" evidence="3">
    <location>
        <begin position="1214"/>
        <end position="1226"/>
    </location>
</feature>
<feature type="compositionally biased region" description="Basic residues" evidence="3">
    <location>
        <begin position="1228"/>
        <end position="1240"/>
    </location>
</feature>
<feature type="compositionally biased region" description="Pro residues" evidence="3">
    <location>
        <begin position="520"/>
        <end position="531"/>
    </location>
</feature>
<feature type="compositionally biased region" description="Polar residues" evidence="3">
    <location>
        <begin position="127"/>
        <end position="136"/>
    </location>
</feature>
<keyword evidence="2" id="KW-0509">mRNA transport</keyword>
<feature type="compositionally biased region" description="Polar residues" evidence="3">
    <location>
        <begin position="654"/>
        <end position="663"/>
    </location>
</feature>
<feature type="region of interest" description="Disordered" evidence="3">
    <location>
        <begin position="520"/>
        <end position="1240"/>
    </location>
</feature>
<dbReference type="InterPro" id="IPR025574">
    <property type="entry name" value="Nucleoporin_FG_rpt"/>
</dbReference>
<feature type="compositionally biased region" description="Low complexity" evidence="3">
    <location>
        <begin position="629"/>
        <end position="653"/>
    </location>
</feature>
<proteinExistence type="predicted"/>
<dbReference type="GO" id="GO:0005643">
    <property type="term" value="C:nuclear pore"/>
    <property type="evidence" value="ECO:0007669"/>
    <property type="project" value="UniProtKB-SubCell"/>
</dbReference>
<evidence type="ECO:0000256" key="2">
    <source>
        <dbReference type="ARBA" id="ARBA00023132"/>
    </source>
</evidence>
<evidence type="ECO:0000313" key="4">
    <source>
        <dbReference type="EMBL" id="KIY67681.1"/>
    </source>
</evidence>
<accession>A0A0D7BDP5</accession>
<feature type="compositionally biased region" description="Polar residues" evidence="3">
    <location>
        <begin position="984"/>
        <end position="995"/>
    </location>
</feature>
<organism evidence="4 5">
    <name type="scientific">Cylindrobasidium torrendii FP15055 ss-10</name>
    <dbReference type="NCBI Taxonomy" id="1314674"/>
    <lineage>
        <taxon>Eukaryota</taxon>
        <taxon>Fungi</taxon>
        <taxon>Dikarya</taxon>
        <taxon>Basidiomycota</taxon>
        <taxon>Agaricomycotina</taxon>
        <taxon>Agaricomycetes</taxon>
        <taxon>Agaricomycetidae</taxon>
        <taxon>Agaricales</taxon>
        <taxon>Marasmiineae</taxon>
        <taxon>Physalacriaceae</taxon>
        <taxon>Cylindrobasidium</taxon>
    </lineage>
</organism>
<dbReference type="EMBL" id="KN880520">
    <property type="protein sequence ID" value="KIY67681.1"/>
    <property type="molecule type" value="Genomic_DNA"/>
</dbReference>
<feature type="compositionally biased region" description="Low complexity" evidence="3">
    <location>
        <begin position="1073"/>
        <end position="1089"/>
    </location>
</feature>
<feature type="compositionally biased region" description="Low complexity" evidence="3">
    <location>
        <begin position="1108"/>
        <end position="1118"/>
    </location>
</feature>
<keyword evidence="5" id="KW-1185">Reference proteome</keyword>
<feature type="compositionally biased region" description="Low complexity" evidence="3">
    <location>
        <begin position="832"/>
        <end position="846"/>
    </location>
</feature>
<dbReference type="Pfam" id="PF13634">
    <property type="entry name" value="Nucleoporin_FG"/>
    <property type="match status" value="4"/>
</dbReference>
<sequence length="1240" mass="125773">MSTSSAFGRKAQRPPAQNSGGFFGLFGKIRSVMGYASNDAEYEENKDESGKRQRADGDQNETRETFVDERPSPAKKARITTSESSRSRMGGYNDPPKSAFPKSLKTGLSMDMARLNTAARRRASPLGNRSNNTGPSRTRAYDPPQSAAVPGRIHSDVQMRSLSSFPIREGSMEAPAPMSVPRSASLRESSLPRVGSSFRMRTSTPQPIREASEPPTITSLTHKPVFVRAPNDIKTQLSMPTLGSLVDRRTQSPVRHSSSALFGYSQARPQEIAKPVNSAGREIVLLDAYRTPLQPSRIRAGKSLTGPSTTHETLGRKKSFQRTPGARGGEALAAKKQTNPYDRGNAAVKKTMSRNRKAEAEEQASKKKIEDEERMVDDMPTPKPQPKAPSPEPLKELRLPKGVDDFKPLERGAAFPAQSSLRIGRANITRQHGPPTRSGRAGGKFSASFDIDDDPSEDKERALIDEASKKLPAFSVPPGFSFAKDAPAPSLIPDATAKEPPIAALPFSLGAMSKPAPVPPIVIPSATPTPAPVSQVPAPAKPGGVPDFFSKSKPTTEAPAPASMFSFDKPAADAPKPSGSLFSFAPQPSAPAPAPTQAASTPAPEADNPFADKPKEAAPDQIKSLFGGPPATAPKTTTSLFGAPSSSSSLFGSNATGNGTASLFSKPAEKKEDEPKPAEAAKPVFSFGAPPSTAGPSTAPSMLFGKPAEAPTSAPSSTLTSLFGAKPDTPAPSAPATNLFGAKPAEPAPAPTPTVSKPSFSFGAPAAPAASAPGPTTSLFGGASSSSATTGGFSFGAPPSTAPKEDAPKPPTFSFGATAPAAPKDEPPKPAPTFSFGASAPSAAPDAGHKPSFSFGAPTQTKSEPAKASFSFGTPAATPTTSTPFAFGGTSTPTAEPKTVGFGSSTPTPASPAPPFTFGGAATTGGFGSVASASTPPGQSMDQNMDESPVRGATSGGLFGGAPKIAEPRPSHGSSGFSFGLPSTFGQPAPTSSPAPSMLFGGSTGGPVFGSSQPSATTPGGFGSQTNGTTGFGSQPAAPSTGFSFGGAATTSTNPFGEKKPEENKGGFGSGAFGSAAPTSSASTGFSFGQNKDAAPARPATAGSFSFTPTTQTQPQAPFGFGGPQNNSTGSANNAFSSAPNSPSTFNTASPSFAFGQLPQAAPAPVRASNGFSFGSSQPASPALGGGAVLGGGGFGSSAPNSAGSSGGGLFTIGAAPTAAPSAGGARQIKKLPTRKGVKR</sequence>
<feature type="compositionally biased region" description="Polar residues" evidence="3">
    <location>
        <begin position="1010"/>
        <end position="1055"/>
    </location>
</feature>
<dbReference type="AlphaFoldDB" id="A0A0D7BDP5"/>
<evidence type="ECO:0000256" key="1">
    <source>
        <dbReference type="ARBA" id="ARBA00004567"/>
    </source>
</evidence>
<feature type="compositionally biased region" description="Low complexity" evidence="3">
    <location>
        <begin position="871"/>
        <end position="892"/>
    </location>
</feature>
<dbReference type="STRING" id="1314674.A0A0D7BDP5"/>
<dbReference type="Proteomes" id="UP000054007">
    <property type="component" value="Unassembled WGS sequence"/>
</dbReference>
<comment type="subcellular location">
    <subcellularLocation>
        <location evidence="1">Nucleus</location>
        <location evidence="1">Nuclear pore complex</location>
    </subcellularLocation>
</comment>
<keyword evidence="2" id="KW-0813">Transport</keyword>
<feature type="compositionally biased region" description="Basic and acidic residues" evidence="3">
    <location>
        <begin position="667"/>
        <end position="679"/>
    </location>
</feature>
<feature type="compositionally biased region" description="Low complexity" evidence="3">
    <location>
        <begin position="595"/>
        <end position="604"/>
    </location>
</feature>
<feature type="compositionally biased region" description="Low complexity" evidence="3">
    <location>
        <begin position="680"/>
        <end position="722"/>
    </location>
</feature>
<evidence type="ECO:0000256" key="3">
    <source>
        <dbReference type="SAM" id="MobiDB-lite"/>
    </source>
</evidence>
<evidence type="ECO:0000313" key="5">
    <source>
        <dbReference type="Proteomes" id="UP000054007"/>
    </source>
</evidence>